<sequence>MTLIQSIPETQGFQIPVLVDDDDDDDVHVSIDSLSEGSSSDTADILYHDEIQSEYQPSDYSDEDSDVWVPLDIIRMYEHWMRDRDDWSVRCGGFKRKEEKLQRQLER</sequence>
<organism evidence="1 2">
    <name type="scientific">Dreissena polymorpha</name>
    <name type="common">Zebra mussel</name>
    <name type="synonym">Mytilus polymorpha</name>
    <dbReference type="NCBI Taxonomy" id="45954"/>
    <lineage>
        <taxon>Eukaryota</taxon>
        <taxon>Metazoa</taxon>
        <taxon>Spiralia</taxon>
        <taxon>Lophotrochozoa</taxon>
        <taxon>Mollusca</taxon>
        <taxon>Bivalvia</taxon>
        <taxon>Autobranchia</taxon>
        <taxon>Heteroconchia</taxon>
        <taxon>Euheterodonta</taxon>
        <taxon>Imparidentia</taxon>
        <taxon>Neoheterodontei</taxon>
        <taxon>Myida</taxon>
        <taxon>Dreissenoidea</taxon>
        <taxon>Dreissenidae</taxon>
        <taxon>Dreissena</taxon>
    </lineage>
</organism>
<gene>
    <name evidence="1" type="ORF">DPMN_175341</name>
</gene>
<keyword evidence="2" id="KW-1185">Reference proteome</keyword>
<dbReference type="Proteomes" id="UP000828390">
    <property type="component" value="Unassembled WGS sequence"/>
</dbReference>
<reference evidence="1" key="2">
    <citation type="submission" date="2020-11" db="EMBL/GenBank/DDBJ databases">
        <authorList>
            <person name="McCartney M.A."/>
            <person name="Auch B."/>
            <person name="Kono T."/>
            <person name="Mallez S."/>
            <person name="Becker A."/>
            <person name="Gohl D.M."/>
            <person name="Silverstein K.A.T."/>
            <person name="Koren S."/>
            <person name="Bechman K.B."/>
            <person name="Herman A."/>
            <person name="Abrahante J.E."/>
            <person name="Garbe J."/>
        </authorList>
    </citation>
    <scope>NUCLEOTIDE SEQUENCE</scope>
    <source>
        <strain evidence="1">Duluth1</strain>
        <tissue evidence="1">Whole animal</tissue>
    </source>
</reference>
<evidence type="ECO:0000313" key="1">
    <source>
        <dbReference type="EMBL" id="KAH3773970.1"/>
    </source>
</evidence>
<reference evidence="1" key="1">
    <citation type="journal article" date="2019" name="bioRxiv">
        <title>The Genome of the Zebra Mussel, Dreissena polymorpha: A Resource for Invasive Species Research.</title>
        <authorList>
            <person name="McCartney M.A."/>
            <person name="Auch B."/>
            <person name="Kono T."/>
            <person name="Mallez S."/>
            <person name="Zhang Y."/>
            <person name="Obille A."/>
            <person name="Becker A."/>
            <person name="Abrahante J.E."/>
            <person name="Garbe J."/>
            <person name="Badalamenti J.P."/>
            <person name="Herman A."/>
            <person name="Mangelson H."/>
            <person name="Liachko I."/>
            <person name="Sullivan S."/>
            <person name="Sone E.D."/>
            <person name="Koren S."/>
            <person name="Silverstein K.A.T."/>
            <person name="Beckman K.B."/>
            <person name="Gohl D.M."/>
        </authorList>
    </citation>
    <scope>NUCLEOTIDE SEQUENCE</scope>
    <source>
        <strain evidence="1">Duluth1</strain>
        <tissue evidence="1">Whole animal</tissue>
    </source>
</reference>
<name>A0A9D4E8V8_DREPO</name>
<accession>A0A9D4E8V8</accession>
<dbReference type="AlphaFoldDB" id="A0A9D4E8V8"/>
<comment type="caution">
    <text evidence="1">The sequence shown here is derived from an EMBL/GenBank/DDBJ whole genome shotgun (WGS) entry which is preliminary data.</text>
</comment>
<protein>
    <submittedName>
        <fullName evidence="1">Uncharacterized protein</fullName>
    </submittedName>
</protein>
<evidence type="ECO:0000313" key="2">
    <source>
        <dbReference type="Proteomes" id="UP000828390"/>
    </source>
</evidence>
<dbReference type="EMBL" id="JAIWYP010000009">
    <property type="protein sequence ID" value="KAH3773970.1"/>
    <property type="molecule type" value="Genomic_DNA"/>
</dbReference>
<proteinExistence type="predicted"/>